<dbReference type="InterPro" id="IPR001584">
    <property type="entry name" value="Integrase_cat-core"/>
</dbReference>
<gene>
    <name evidence="2" type="ORF">DD666_03285</name>
</gene>
<dbReference type="Proteomes" id="UP000264036">
    <property type="component" value="Unassembled WGS sequence"/>
</dbReference>
<dbReference type="EMBL" id="DOEK01000004">
    <property type="protein sequence ID" value="HBP28424.1"/>
    <property type="molecule type" value="Genomic_DNA"/>
</dbReference>
<accession>A0A356LBX5</accession>
<evidence type="ECO:0000313" key="2">
    <source>
        <dbReference type="EMBL" id="HBP28424.1"/>
    </source>
</evidence>
<comment type="caution">
    <text evidence="2">The sequence shown here is derived from an EMBL/GenBank/DDBJ whole genome shotgun (WGS) entry which is preliminary data.</text>
</comment>
<dbReference type="SUPFAM" id="SSF53098">
    <property type="entry name" value="Ribonuclease H-like"/>
    <property type="match status" value="1"/>
</dbReference>
<organism evidence="2 3">
    <name type="scientific">Advenella kashmirensis</name>
    <dbReference type="NCBI Taxonomy" id="310575"/>
    <lineage>
        <taxon>Bacteria</taxon>
        <taxon>Pseudomonadati</taxon>
        <taxon>Pseudomonadota</taxon>
        <taxon>Betaproteobacteria</taxon>
        <taxon>Burkholderiales</taxon>
        <taxon>Alcaligenaceae</taxon>
    </lineage>
</organism>
<dbReference type="GO" id="GO:0015074">
    <property type="term" value="P:DNA integration"/>
    <property type="evidence" value="ECO:0007669"/>
    <property type="project" value="InterPro"/>
</dbReference>
<name>A0A356LBX5_9BURK</name>
<evidence type="ECO:0000259" key="1">
    <source>
        <dbReference type="Pfam" id="PF00665"/>
    </source>
</evidence>
<evidence type="ECO:0000313" key="3">
    <source>
        <dbReference type="Proteomes" id="UP000264036"/>
    </source>
</evidence>
<dbReference type="InterPro" id="IPR036397">
    <property type="entry name" value="RNaseH_sf"/>
</dbReference>
<dbReference type="AlphaFoldDB" id="A0A356LBX5"/>
<dbReference type="Pfam" id="PF00665">
    <property type="entry name" value="rve"/>
    <property type="match status" value="1"/>
</dbReference>
<sequence>NGVFTVSRHQDEDGRRHQINHKRVYRIMRDRHLLLYRHGARPVSHRRHEGKVTADASNTRWCSDGFELSCDNGERVRVVFALDCCDREIMSWVATTKGIDSMLVADLMMQAVEYRFGAGKTVNRLIEWLSDSGSCYTAASTRQFARMLGLKPVTRPVVSPWLRSL</sequence>
<proteinExistence type="predicted"/>
<feature type="non-terminal residue" evidence="2">
    <location>
        <position position="1"/>
    </location>
</feature>
<feature type="domain" description="Integrase catalytic" evidence="1">
    <location>
        <begin position="56"/>
        <end position="156"/>
    </location>
</feature>
<protein>
    <submittedName>
        <fullName evidence="2">IS3 family transposase</fullName>
    </submittedName>
</protein>
<dbReference type="Gene3D" id="3.30.420.10">
    <property type="entry name" value="Ribonuclease H-like superfamily/Ribonuclease H"/>
    <property type="match status" value="1"/>
</dbReference>
<reference evidence="2 3" key="1">
    <citation type="journal article" date="2018" name="Nat. Biotechnol.">
        <title>A standardized bacterial taxonomy based on genome phylogeny substantially revises the tree of life.</title>
        <authorList>
            <person name="Parks D.H."/>
            <person name="Chuvochina M."/>
            <person name="Waite D.W."/>
            <person name="Rinke C."/>
            <person name="Skarshewski A."/>
            <person name="Chaumeil P.A."/>
            <person name="Hugenholtz P."/>
        </authorList>
    </citation>
    <scope>NUCLEOTIDE SEQUENCE [LARGE SCALE GENOMIC DNA]</scope>
    <source>
        <strain evidence="2">UBA10707</strain>
    </source>
</reference>
<dbReference type="InterPro" id="IPR012337">
    <property type="entry name" value="RNaseH-like_sf"/>
</dbReference>
<dbReference type="GO" id="GO:0003676">
    <property type="term" value="F:nucleic acid binding"/>
    <property type="evidence" value="ECO:0007669"/>
    <property type="project" value="InterPro"/>
</dbReference>